<dbReference type="RefSeq" id="WP_139172365.1">
    <property type="nucleotide sequence ID" value="NZ_FNIA01000023.1"/>
</dbReference>
<gene>
    <name evidence="2" type="ORF">SAMN05192554_12351</name>
</gene>
<dbReference type="AlphaFoldDB" id="A0A1G9ZYT5"/>
<keyword evidence="3" id="KW-1185">Reference proteome</keyword>
<proteinExistence type="predicted"/>
<feature type="compositionally biased region" description="Gly residues" evidence="1">
    <location>
        <begin position="114"/>
        <end position="123"/>
    </location>
</feature>
<feature type="region of interest" description="Disordered" evidence="1">
    <location>
        <begin position="69"/>
        <end position="123"/>
    </location>
</feature>
<feature type="compositionally biased region" description="Basic and acidic residues" evidence="1">
    <location>
        <begin position="69"/>
        <end position="88"/>
    </location>
</feature>
<evidence type="ECO:0000256" key="1">
    <source>
        <dbReference type="SAM" id="MobiDB-lite"/>
    </source>
</evidence>
<name>A0A1G9ZYT5_9EURY</name>
<dbReference type="Proteomes" id="UP000199370">
    <property type="component" value="Unassembled WGS sequence"/>
</dbReference>
<accession>A0A1G9ZYT5</accession>
<reference evidence="2 3" key="1">
    <citation type="submission" date="2016-10" db="EMBL/GenBank/DDBJ databases">
        <authorList>
            <person name="de Groot N.N."/>
        </authorList>
    </citation>
    <scope>NUCLEOTIDE SEQUENCE [LARGE SCALE GENOMIC DNA]</scope>
    <source>
        <strain evidence="3">EB21,IBRC-M 10013,KCTC 4048</strain>
    </source>
</reference>
<dbReference type="OrthoDB" id="204916at2157"/>
<protein>
    <submittedName>
        <fullName evidence="2">Uncharacterized protein</fullName>
    </submittedName>
</protein>
<evidence type="ECO:0000313" key="3">
    <source>
        <dbReference type="Proteomes" id="UP000199370"/>
    </source>
</evidence>
<sequence length="123" mass="13310">MVSPPSPPTQVPDFVVEHFEEHDAETLHDIVAYEAQRARSTAVPKYITEVFVMQSSETKRAIASYARDLAAHKEQRAEARAEARRADAETAADGGEPQATESEQSTDDDSDGGPSFGTGPMFG</sequence>
<evidence type="ECO:0000313" key="2">
    <source>
        <dbReference type="EMBL" id="SDN26500.1"/>
    </source>
</evidence>
<dbReference type="EMBL" id="FNIA01000023">
    <property type="protein sequence ID" value="SDN26500.1"/>
    <property type="molecule type" value="Genomic_DNA"/>
</dbReference>
<organism evidence="2 3">
    <name type="scientific">Haloarchaeobius iranensis</name>
    <dbReference type="NCBI Taxonomy" id="996166"/>
    <lineage>
        <taxon>Archaea</taxon>
        <taxon>Methanobacteriati</taxon>
        <taxon>Methanobacteriota</taxon>
        <taxon>Stenosarchaea group</taxon>
        <taxon>Halobacteria</taxon>
        <taxon>Halobacteriales</taxon>
        <taxon>Halorubellaceae</taxon>
        <taxon>Haloarchaeobius</taxon>
    </lineage>
</organism>